<evidence type="ECO:0000313" key="2">
    <source>
        <dbReference type="Proteomes" id="UP000558475"/>
    </source>
</evidence>
<accession>A0A7X6JCR6</accession>
<evidence type="ECO:0000313" key="1">
    <source>
        <dbReference type="EMBL" id="NKW10887.1"/>
    </source>
</evidence>
<protein>
    <submittedName>
        <fullName evidence="1">Uncharacterized protein</fullName>
    </submittedName>
</protein>
<comment type="caution">
    <text evidence="1">The sequence shown here is derived from an EMBL/GenBank/DDBJ whole genome shotgun (WGS) entry which is preliminary data.</text>
</comment>
<proteinExistence type="predicted"/>
<reference evidence="1 2" key="1">
    <citation type="submission" date="2020-04" db="EMBL/GenBank/DDBJ databases">
        <title>Whole genome sequencing of clinical and environmental type strains of Ochrobactrum.</title>
        <authorList>
            <person name="Dharne M."/>
        </authorList>
    </citation>
    <scope>NUCLEOTIDE SEQUENCE [LARGE SCALE GENOMIC DNA]</scope>
    <source>
        <strain evidence="1 2">DSM 13340</strain>
    </source>
</reference>
<dbReference type="AlphaFoldDB" id="A0A7X6JCR6"/>
<gene>
    <name evidence="1" type="ORF">HGG76_22420</name>
</gene>
<organism evidence="1 2">
    <name type="scientific">Brucella tritici</name>
    <dbReference type="NCBI Taxonomy" id="94626"/>
    <lineage>
        <taxon>Bacteria</taxon>
        <taxon>Pseudomonadati</taxon>
        <taxon>Pseudomonadota</taxon>
        <taxon>Alphaproteobacteria</taxon>
        <taxon>Hyphomicrobiales</taxon>
        <taxon>Brucellaceae</taxon>
        <taxon>Brucella/Ochrobactrum group</taxon>
        <taxon>Brucella</taxon>
    </lineage>
</organism>
<dbReference type="Proteomes" id="UP000558475">
    <property type="component" value="Unassembled WGS sequence"/>
</dbReference>
<sequence length="108" mass="12007">MGAGNAVAVGGHRIIARIDGEYADRHKYNRGNHQYGEESGMLGGHIQKLFRLGPDEIRQTSRHLRAWQSALLVRLLPGETAFSYTRKSYPQLNGSSQATAFLLKNRIG</sequence>
<name>A0A7X6JCR6_9HYPH</name>
<dbReference type="EMBL" id="JAAXZB010000002">
    <property type="protein sequence ID" value="NKW10887.1"/>
    <property type="molecule type" value="Genomic_DNA"/>
</dbReference>